<keyword evidence="2" id="KW-0217">Developmental protein</keyword>
<dbReference type="PANTHER" id="PTHR48459:SF1">
    <property type="entry name" value="CUE DOMAIN-CONTAINING PROTEIN"/>
    <property type="match status" value="1"/>
</dbReference>
<keyword evidence="4" id="KW-0812">Transmembrane</keyword>
<evidence type="ECO:0000256" key="6">
    <source>
        <dbReference type="ARBA" id="ARBA00023136"/>
    </source>
</evidence>
<comment type="caution">
    <text evidence="9">The sequence shown here is derived from an EMBL/GenBank/DDBJ whole genome shotgun (WGS) entry which is preliminary data.</text>
</comment>
<evidence type="ECO:0000313" key="9">
    <source>
        <dbReference type="EMBL" id="RXH67561.1"/>
    </source>
</evidence>
<feature type="signal peptide" evidence="8">
    <location>
        <begin position="1"/>
        <end position="22"/>
    </location>
</feature>
<keyword evidence="8" id="KW-0732">Signal</keyword>
<keyword evidence="6" id="KW-0472">Membrane</keyword>
<keyword evidence="5" id="KW-1133">Transmembrane helix</keyword>
<dbReference type="EMBL" id="RDQH01000343">
    <property type="protein sequence ID" value="RXH67561.1"/>
    <property type="molecule type" value="Genomic_DNA"/>
</dbReference>
<sequence>MPMQLSSMFLVSSLTWLQSFFAVNLVQVQSPGTPPVQAVFGGTIFSLLPDDRVPNRLTMLQKTLFSAMESVINMMREVEVQEKAVDIVQEEASRGGLDIMVKVEELKRMLAHAKDANDIVHAREVFGKKAILATEARELQSRLLNLSDERDKSLAILNEVDSTSLSCLLHCITVGACSISLIYPFIFRLPHFYAVFFISYSSKTTIPSSVMDMVQVQCNQGESATVKAQSKRISNGFSRKCAALVKEQRARIYILRRCATMLLCWYIQGDD</sequence>
<evidence type="ECO:0000256" key="1">
    <source>
        <dbReference type="ARBA" id="ARBA00004162"/>
    </source>
</evidence>
<proteinExistence type="inferred from homology"/>
<feature type="chain" id="PRO_5019711494" evidence="8">
    <location>
        <begin position="23"/>
        <end position="271"/>
    </location>
</feature>
<evidence type="ECO:0000256" key="3">
    <source>
        <dbReference type="ARBA" id="ARBA00022475"/>
    </source>
</evidence>
<dbReference type="PANTHER" id="PTHR48459">
    <property type="entry name" value="CUE DOMAIN-CONTAINING PROTEIN"/>
    <property type="match status" value="1"/>
</dbReference>
<dbReference type="GO" id="GO:0048367">
    <property type="term" value="P:shoot system development"/>
    <property type="evidence" value="ECO:0007669"/>
    <property type="project" value="UniProtKB-ARBA"/>
</dbReference>
<keyword evidence="3" id="KW-1003">Cell membrane</keyword>
<evidence type="ECO:0000256" key="4">
    <source>
        <dbReference type="ARBA" id="ARBA00022692"/>
    </source>
</evidence>
<evidence type="ECO:0000256" key="5">
    <source>
        <dbReference type="ARBA" id="ARBA00022989"/>
    </source>
</evidence>
<dbReference type="GO" id="GO:0008285">
    <property type="term" value="P:negative regulation of cell population proliferation"/>
    <property type="evidence" value="ECO:0007669"/>
    <property type="project" value="InterPro"/>
</dbReference>
<dbReference type="Proteomes" id="UP000290289">
    <property type="component" value="Chromosome 17"/>
</dbReference>
<dbReference type="InterPro" id="IPR012552">
    <property type="entry name" value="DVL"/>
</dbReference>
<organism evidence="9 10">
    <name type="scientific">Malus domestica</name>
    <name type="common">Apple</name>
    <name type="synonym">Pyrus malus</name>
    <dbReference type="NCBI Taxonomy" id="3750"/>
    <lineage>
        <taxon>Eukaryota</taxon>
        <taxon>Viridiplantae</taxon>
        <taxon>Streptophyta</taxon>
        <taxon>Embryophyta</taxon>
        <taxon>Tracheophyta</taxon>
        <taxon>Spermatophyta</taxon>
        <taxon>Magnoliopsida</taxon>
        <taxon>eudicotyledons</taxon>
        <taxon>Gunneridae</taxon>
        <taxon>Pentapetalae</taxon>
        <taxon>rosids</taxon>
        <taxon>fabids</taxon>
        <taxon>Rosales</taxon>
        <taxon>Rosaceae</taxon>
        <taxon>Amygdaloideae</taxon>
        <taxon>Maleae</taxon>
        <taxon>Malus</taxon>
    </lineage>
</organism>
<dbReference type="AlphaFoldDB" id="A0A498HEL9"/>
<evidence type="ECO:0000256" key="8">
    <source>
        <dbReference type="SAM" id="SignalP"/>
    </source>
</evidence>
<comment type="similarity">
    <text evidence="7">Belongs to the DVL/RTFL small polypeptides family.</text>
</comment>
<comment type="subcellular location">
    <subcellularLocation>
        <location evidence="1">Cell membrane</location>
        <topology evidence="1">Single-pass membrane protein</topology>
    </subcellularLocation>
</comment>
<dbReference type="Pfam" id="PF08137">
    <property type="entry name" value="DVL"/>
    <property type="match status" value="1"/>
</dbReference>
<evidence type="ECO:0000313" key="10">
    <source>
        <dbReference type="Proteomes" id="UP000290289"/>
    </source>
</evidence>
<dbReference type="GO" id="GO:0005886">
    <property type="term" value="C:plasma membrane"/>
    <property type="evidence" value="ECO:0007669"/>
    <property type="project" value="UniProtKB-SubCell"/>
</dbReference>
<gene>
    <name evidence="9" type="ORF">DVH24_027708</name>
</gene>
<accession>A0A498HEL9</accession>
<name>A0A498HEL9_MALDO</name>
<protein>
    <submittedName>
        <fullName evidence="9">Uncharacterized protein</fullName>
    </submittedName>
</protein>
<evidence type="ECO:0000256" key="2">
    <source>
        <dbReference type="ARBA" id="ARBA00022473"/>
    </source>
</evidence>
<evidence type="ECO:0000256" key="7">
    <source>
        <dbReference type="ARBA" id="ARBA00024340"/>
    </source>
</evidence>
<keyword evidence="10" id="KW-1185">Reference proteome</keyword>
<reference evidence="9 10" key="1">
    <citation type="submission" date="2018-10" db="EMBL/GenBank/DDBJ databases">
        <title>A high-quality apple genome assembly.</title>
        <authorList>
            <person name="Hu J."/>
        </authorList>
    </citation>
    <scope>NUCLEOTIDE SEQUENCE [LARGE SCALE GENOMIC DNA]</scope>
    <source>
        <strain evidence="10">cv. HFTH1</strain>
        <tissue evidence="9">Young leaf</tissue>
    </source>
</reference>